<gene>
    <name evidence="7" type="ORF">CLV93_11370</name>
    <name evidence="6" type="ORF">JCM18694_26700</name>
</gene>
<keyword evidence="3 5" id="KW-1133">Transmembrane helix</keyword>
<comment type="caution">
    <text evidence="7">The sequence shown here is derived from an EMBL/GenBank/DDBJ whole genome shotgun (WGS) entry which is preliminary data.</text>
</comment>
<dbReference type="SUPFAM" id="SSF144091">
    <property type="entry name" value="Rhomboid-like"/>
    <property type="match status" value="1"/>
</dbReference>
<feature type="transmembrane region" description="Helical" evidence="5">
    <location>
        <begin position="34"/>
        <end position="53"/>
    </location>
</feature>
<evidence type="ECO:0000256" key="1">
    <source>
        <dbReference type="ARBA" id="ARBA00004141"/>
    </source>
</evidence>
<feature type="transmembrane region" description="Helical" evidence="5">
    <location>
        <begin position="62"/>
        <end position="79"/>
    </location>
</feature>
<feature type="transmembrane region" description="Helical" evidence="5">
    <location>
        <begin position="85"/>
        <end position="102"/>
    </location>
</feature>
<dbReference type="Pfam" id="PF16316">
    <property type="entry name" value="DUF4956"/>
    <property type="match status" value="1"/>
</dbReference>
<dbReference type="EMBL" id="PYGC01000013">
    <property type="protein sequence ID" value="PSK80776.1"/>
    <property type="molecule type" value="Genomic_DNA"/>
</dbReference>
<evidence type="ECO:0000313" key="8">
    <source>
        <dbReference type="Proteomes" id="UP000240621"/>
    </source>
</evidence>
<dbReference type="Proteomes" id="UP000396862">
    <property type="component" value="Unassembled WGS sequence"/>
</dbReference>
<reference evidence="7 8" key="1">
    <citation type="submission" date="2018-03" db="EMBL/GenBank/DDBJ databases">
        <title>Genomic Encyclopedia of Archaeal and Bacterial Type Strains, Phase II (KMG-II): from individual species to whole genera.</title>
        <authorList>
            <person name="Goeker M."/>
        </authorList>
    </citation>
    <scope>NUCLEOTIDE SEQUENCE [LARGE SCALE GENOMIC DNA]</scope>
    <source>
        <strain evidence="7 8">DSM 27267</strain>
    </source>
</reference>
<comment type="subcellular location">
    <subcellularLocation>
        <location evidence="1">Membrane</location>
        <topology evidence="1">Multi-pass membrane protein</topology>
    </subcellularLocation>
</comment>
<keyword evidence="2 5" id="KW-0812">Transmembrane</keyword>
<organism evidence="7 8">
    <name type="scientific">Prolixibacter denitrificans</name>
    <dbReference type="NCBI Taxonomy" id="1541063"/>
    <lineage>
        <taxon>Bacteria</taxon>
        <taxon>Pseudomonadati</taxon>
        <taxon>Bacteroidota</taxon>
        <taxon>Bacteroidia</taxon>
        <taxon>Marinilabiliales</taxon>
        <taxon>Prolixibacteraceae</taxon>
        <taxon>Prolixibacter</taxon>
    </lineage>
</organism>
<dbReference type="EMBL" id="BLAU01000001">
    <property type="protein sequence ID" value="GET22424.1"/>
    <property type="molecule type" value="Genomic_DNA"/>
</dbReference>
<dbReference type="GO" id="GO:0016020">
    <property type="term" value="C:membrane"/>
    <property type="evidence" value="ECO:0007669"/>
    <property type="project" value="UniProtKB-SubCell"/>
</dbReference>
<keyword evidence="9" id="KW-1185">Reference proteome</keyword>
<reference evidence="6 9" key="2">
    <citation type="submission" date="2019-10" db="EMBL/GenBank/DDBJ databases">
        <title>Prolixibacter strains distinguished by the presence of nitrate reductase genes were adept at nitrate-dependent anaerobic corrosion of metallic iron and carbon steel.</title>
        <authorList>
            <person name="Iino T."/>
            <person name="Shono N."/>
            <person name="Ito K."/>
            <person name="Nakamura R."/>
            <person name="Sueoka K."/>
            <person name="Harayama S."/>
            <person name="Ohkuma M."/>
        </authorList>
    </citation>
    <scope>NUCLEOTIDE SEQUENCE [LARGE SCALE GENOMIC DNA]</scope>
    <source>
        <strain evidence="6 9">MIC1-1</strain>
    </source>
</reference>
<sequence length="225" mass="26124">MTTIAHLLTSIPLVSFVTGMFGIEWLNGPDTLELILRFLFNLLVITIIGRYLYYRISRRKEYYFTYILIGTTVFFISFLLESVKLEIGFALGLFAVFGILRYRTDTIPIKEMTFLFVIIAISVINALAGAEISYGELFMTNVAIVLVTWAMERLWSYRQETQKKIIYERIELIKPENYGALLADLEERTGLKINRIEVGDINFLRDTAEITIFYHPYQEKASRKP</sequence>
<evidence type="ECO:0000256" key="5">
    <source>
        <dbReference type="SAM" id="Phobius"/>
    </source>
</evidence>
<dbReference type="AlphaFoldDB" id="A0A2P8C747"/>
<feature type="transmembrane region" description="Helical" evidence="5">
    <location>
        <begin position="7"/>
        <end position="28"/>
    </location>
</feature>
<protein>
    <submittedName>
        <fullName evidence="6">DUF4956 domain-containing protein</fullName>
    </submittedName>
    <submittedName>
        <fullName evidence="7">Uncharacterized protein DUF4956</fullName>
    </submittedName>
</protein>
<evidence type="ECO:0000256" key="4">
    <source>
        <dbReference type="ARBA" id="ARBA00023136"/>
    </source>
</evidence>
<feature type="transmembrane region" description="Helical" evidence="5">
    <location>
        <begin position="138"/>
        <end position="155"/>
    </location>
</feature>
<evidence type="ECO:0000313" key="6">
    <source>
        <dbReference type="EMBL" id="GET22424.1"/>
    </source>
</evidence>
<proteinExistence type="predicted"/>
<dbReference type="RefSeq" id="WP_211297903.1">
    <property type="nucleotide sequence ID" value="NZ_BLAU01000001.1"/>
</dbReference>
<dbReference type="Proteomes" id="UP000240621">
    <property type="component" value="Unassembled WGS sequence"/>
</dbReference>
<dbReference type="InterPro" id="IPR035952">
    <property type="entry name" value="Rhomboid-like_sf"/>
</dbReference>
<dbReference type="InterPro" id="IPR032531">
    <property type="entry name" value="DUF4956"/>
</dbReference>
<accession>A0A2P8C747</accession>
<evidence type="ECO:0000313" key="9">
    <source>
        <dbReference type="Proteomes" id="UP000396862"/>
    </source>
</evidence>
<keyword evidence="4 5" id="KW-0472">Membrane</keyword>
<feature type="transmembrane region" description="Helical" evidence="5">
    <location>
        <begin position="114"/>
        <end position="132"/>
    </location>
</feature>
<name>A0A2P8C747_9BACT</name>
<evidence type="ECO:0000313" key="7">
    <source>
        <dbReference type="EMBL" id="PSK80776.1"/>
    </source>
</evidence>
<evidence type="ECO:0000256" key="3">
    <source>
        <dbReference type="ARBA" id="ARBA00022989"/>
    </source>
</evidence>
<evidence type="ECO:0000256" key="2">
    <source>
        <dbReference type="ARBA" id="ARBA00022692"/>
    </source>
</evidence>